<dbReference type="Pfam" id="PF08241">
    <property type="entry name" value="Methyltransf_11"/>
    <property type="match status" value="1"/>
</dbReference>
<protein>
    <recommendedName>
        <fullName evidence="4">Methyltransferase type 11 domain-containing protein</fullName>
    </recommendedName>
</protein>
<dbReference type="GO" id="GO:0008168">
    <property type="term" value="F:methyltransferase activity"/>
    <property type="evidence" value="ECO:0007669"/>
    <property type="project" value="UniProtKB-KW"/>
</dbReference>
<dbReference type="InterPro" id="IPR051052">
    <property type="entry name" value="Diverse_substrate_MTase"/>
</dbReference>
<comment type="similarity">
    <text evidence="1">Belongs to the methyltransferase superfamily.</text>
</comment>
<dbReference type="SUPFAM" id="SSF53335">
    <property type="entry name" value="S-adenosyl-L-methionine-dependent methyltransferases"/>
    <property type="match status" value="1"/>
</dbReference>
<keyword evidence="2" id="KW-0489">Methyltransferase</keyword>
<proteinExistence type="inferred from homology"/>
<evidence type="ECO:0000313" key="5">
    <source>
        <dbReference type="EMBL" id="OKH26119.1"/>
    </source>
</evidence>
<dbReference type="PANTHER" id="PTHR44942:SF4">
    <property type="entry name" value="METHYLTRANSFERASE TYPE 11 DOMAIN-CONTAINING PROTEIN"/>
    <property type="match status" value="1"/>
</dbReference>
<dbReference type="EMBL" id="MRCB01000002">
    <property type="protein sequence ID" value="OKH26119.1"/>
    <property type="molecule type" value="Genomic_DNA"/>
</dbReference>
<dbReference type="GO" id="GO:0032259">
    <property type="term" value="P:methylation"/>
    <property type="evidence" value="ECO:0007669"/>
    <property type="project" value="UniProtKB-KW"/>
</dbReference>
<gene>
    <name evidence="5" type="ORF">NIES593_03320</name>
</gene>
<dbReference type="InterPro" id="IPR029063">
    <property type="entry name" value="SAM-dependent_MTases_sf"/>
</dbReference>
<dbReference type="STRING" id="1921803.NIES593_03320"/>
<accession>A0A1U7HRC9</accession>
<feature type="domain" description="Methyltransferase type 11" evidence="4">
    <location>
        <begin position="59"/>
        <end position="152"/>
    </location>
</feature>
<dbReference type="Proteomes" id="UP000186868">
    <property type="component" value="Unassembled WGS sequence"/>
</dbReference>
<evidence type="ECO:0000313" key="6">
    <source>
        <dbReference type="Proteomes" id="UP000186868"/>
    </source>
</evidence>
<evidence type="ECO:0000256" key="1">
    <source>
        <dbReference type="ARBA" id="ARBA00008361"/>
    </source>
</evidence>
<dbReference type="InterPro" id="IPR013216">
    <property type="entry name" value="Methyltransf_11"/>
</dbReference>
<sequence length="275" mass="31284">MSKDSANNSQEKQAEQIISTWDSLALAYDRLLEKHSIFSVMASRLIELANATSCESVMDLAGGSGLLSKMLLSASAKTKIYFVEPAPQMMTLAKQQLDPAKTIFYQAKATEIDKFDLKVDAILSNAAMHLVDLEKVFKSVSTVLEAGGIFIFNLWWHAFEETAQEGKSLDWRPVLEKVLKEYNEEIPKWSNSKSKKPYSREMLRELATRSRLKLERVILDRDPIDRNFFIDFMSMYPDLPKAGLGDKRSQIIQRAKEICTGKAIVTTVRFLFRKT</sequence>
<keyword evidence="3" id="KW-0808">Transferase</keyword>
<dbReference type="AlphaFoldDB" id="A0A1U7HRC9"/>
<keyword evidence="6" id="KW-1185">Reference proteome</keyword>
<name>A0A1U7HRC9_9CYAN</name>
<comment type="caution">
    <text evidence="5">The sequence shown here is derived from an EMBL/GenBank/DDBJ whole genome shotgun (WGS) entry which is preliminary data.</text>
</comment>
<evidence type="ECO:0000256" key="3">
    <source>
        <dbReference type="ARBA" id="ARBA00022679"/>
    </source>
</evidence>
<dbReference type="PANTHER" id="PTHR44942">
    <property type="entry name" value="METHYLTRANSF_11 DOMAIN-CONTAINING PROTEIN"/>
    <property type="match status" value="1"/>
</dbReference>
<evidence type="ECO:0000256" key="2">
    <source>
        <dbReference type="ARBA" id="ARBA00022603"/>
    </source>
</evidence>
<evidence type="ECO:0000259" key="4">
    <source>
        <dbReference type="Pfam" id="PF08241"/>
    </source>
</evidence>
<organism evidence="5 6">
    <name type="scientific">Hydrococcus rivularis NIES-593</name>
    <dbReference type="NCBI Taxonomy" id="1921803"/>
    <lineage>
        <taxon>Bacteria</taxon>
        <taxon>Bacillati</taxon>
        <taxon>Cyanobacteriota</taxon>
        <taxon>Cyanophyceae</taxon>
        <taxon>Pleurocapsales</taxon>
        <taxon>Hydrococcaceae</taxon>
        <taxon>Hydrococcus</taxon>
    </lineage>
</organism>
<dbReference type="Gene3D" id="3.40.50.150">
    <property type="entry name" value="Vaccinia Virus protein VP39"/>
    <property type="match status" value="1"/>
</dbReference>
<reference evidence="5 6" key="1">
    <citation type="submission" date="2016-11" db="EMBL/GenBank/DDBJ databases">
        <title>Draft Genome Sequences of Nine Cyanobacterial Strains from Diverse Habitats.</title>
        <authorList>
            <person name="Zhu T."/>
            <person name="Hou S."/>
            <person name="Lu X."/>
            <person name="Hess W.R."/>
        </authorList>
    </citation>
    <scope>NUCLEOTIDE SEQUENCE [LARGE SCALE GENOMIC DNA]</scope>
    <source>
        <strain evidence="5 6">NIES-593</strain>
    </source>
</reference>
<dbReference type="RefSeq" id="WP_073598226.1">
    <property type="nucleotide sequence ID" value="NZ_MRCB01000002.1"/>
</dbReference>